<gene>
    <name evidence="2" type="ORF">M0G41_08995</name>
</gene>
<sequence length="68" mass="7270">MKVRTLRIAALAAAGLLAGCASSGTARMDAGANAYKVDAQYVARVEAIARQRGVDVEWVNPPRTIDRR</sequence>
<evidence type="ECO:0000313" key="3">
    <source>
        <dbReference type="Proteomes" id="UP001431449"/>
    </source>
</evidence>
<keyword evidence="3" id="KW-1185">Reference proteome</keyword>
<dbReference type="RefSeq" id="WP_248208200.1">
    <property type="nucleotide sequence ID" value="NZ_JALNMH010000006.1"/>
</dbReference>
<name>A0ABT0GH03_9GAMM</name>
<dbReference type="Proteomes" id="UP001431449">
    <property type="component" value="Unassembled WGS sequence"/>
</dbReference>
<keyword evidence="1" id="KW-0732">Signal</keyword>
<comment type="caution">
    <text evidence="2">The sequence shown here is derived from an EMBL/GenBank/DDBJ whole genome shotgun (WGS) entry which is preliminary data.</text>
</comment>
<protein>
    <submittedName>
        <fullName evidence="2">Uncharacterized protein</fullName>
    </submittedName>
</protein>
<organism evidence="2 3">
    <name type="scientific">Pseudomarimonas salicorniae</name>
    <dbReference type="NCBI Taxonomy" id="2933270"/>
    <lineage>
        <taxon>Bacteria</taxon>
        <taxon>Pseudomonadati</taxon>
        <taxon>Pseudomonadota</taxon>
        <taxon>Gammaproteobacteria</taxon>
        <taxon>Lysobacterales</taxon>
        <taxon>Lysobacteraceae</taxon>
        <taxon>Pseudomarimonas</taxon>
    </lineage>
</organism>
<evidence type="ECO:0000313" key="2">
    <source>
        <dbReference type="EMBL" id="MCK7593806.1"/>
    </source>
</evidence>
<accession>A0ABT0GH03</accession>
<dbReference type="EMBL" id="JALNMH010000006">
    <property type="protein sequence ID" value="MCK7593806.1"/>
    <property type="molecule type" value="Genomic_DNA"/>
</dbReference>
<evidence type="ECO:0000256" key="1">
    <source>
        <dbReference type="SAM" id="SignalP"/>
    </source>
</evidence>
<proteinExistence type="predicted"/>
<feature type="signal peptide" evidence="1">
    <location>
        <begin position="1"/>
        <end position="23"/>
    </location>
</feature>
<dbReference type="PROSITE" id="PS51257">
    <property type="entry name" value="PROKAR_LIPOPROTEIN"/>
    <property type="match status" value="1"/>
</dbReference>
<feature type="chain" id="PRO_5045838306" evidence="1">
    <location>
        <begin position="24"/>
        <end position="68"/>
    </location>
</feature>
<reference evidence="2" key="1">
    <citation type="submission" date="2022-04" db="EMBL/GenBank/DDBJ databases">
        <title>Lysobacter sp. CAU 1642 isolated from sea sand.</title>
        <authorList>
            <person name="Kim W."/>
        </authorList>
    </citation>
    <scope>NUCLEOTIDE SEQUENCE</scope>
    <source>
        <strain evidence="2">CAU 1642</strain>
    </source>
</reference>